<feature type="compositionally biased region" description="Polar residues" evidence="1">
    <location>
        <begin position="77"/>
        <end position="87"/>
    </location>
</feature>
<gene>
    <name evidence="3" type="ORF">BU23DRAFT_569438</name>
</gene>
<name>A0A6A5V4H9_9PLEO</name>
<proteinExistence type="predicted"/>
<organism evidence="3 4">
    <name type="scientific">Bimuria novae-zelandiae CBS 107.79</name>
    <dbReference type="NCBI Taxonomy" id="1447943"/>
    <lineage>
        <taxon>Eukaryota</taxon>
        <taxon>Fungi</taxon>
        <taxon>Dikarya</taxon>
        <taxon>Ascomycota</taxon>
        <taxon>Pezizomycotina</taxon>
        <taxon>Dothideomycetes</taxon>
        <taxon>Pleosporomycetidae</taxon>
        <taxon>Pleosporales</taxon>
        <taxon>Massarineae</taxon>
        <taxon>Didymosphaeriaceae</taxon>
        <taxon>Bimuria</taxon>
    </lineage>
</organism>
<feature type="region of interest" description="Disordered" evidence="1">
    <location>
        <begin position="107"/>
        <end position="126"/>
    </location>
</feature>
<feature type="signal peptide" evidence="2">
    <location>
        <begin position="1"/>
        <end position="17"/>
    </location>
</feature>
<evidence type="ECO:0000313" key="3">
    <source>
        <dbReference type="EMBL" id="KAF1971944.1"/>
    </source>
</evidence>
<sequence>MRSTFVLTAAFALAVLAVPVPEADPIYKSNGRSLERNYRVKARLPVPTPLASDSITPSFDDEEDEVALDARGAGRTQARNLRNQGQSHGPKHRGSRDVEEVDVEARNLRNEGQPHGPKHRGSRDVEARDAGPVLRLAPFGSPTPPPEPTKESAEEGDVEARAISNESRDAEADPTVRPQKPQGGGGRAASRAIKNESRAAKSGPIRTDSNGARCHPGLNSNRCGQN</sequence>
<evidence type="ECO:0000256" key="2">
    <source>
        <dbReference type="SAM" id="SignalP"/>
    </source>
</evidence>
<keyword evidence="4" id="KW-1185">Reference proteome</keyword>
<evidence type="ECO:0000313" key="4">
    <source>
        <dbReference type="Proteomes" id="UP000800036"/>
    </source>
</evidence>
<evidence type="ECO:0000256" key="1">
    <source>
        <dbReference type="SAM" id="MobiDB-lite"/>
    </source>
</evidence>
<keyword evidence="2" id="KW-0732">Signal</keyword>
<accession>A0A6A5V4H9</accession>
<feature type="region of interest" description="Disordered" evidence="1">
    <location>
        <begin position="73"/>
        <end position="100"/>
    </location>
</feature>
<dbReference type="EMBL" id="ML976690">
    <property type="protein sequence ID" value="KAF1971944.1"/>
    <property type="molecule type" value="Genomic_DNA"/>
</dbReference>
<dbReference type="Proteomes" id="UP000800036">
    <property type="component" value="Unassembled WGS sequence"/>
</dbReference>
<feature type="chain" id="PRO_5025532638" evidence="2">
    <location>
        <begin position="18"/>
        <end position="226"/>
    </location>
</feature>
<reference evidence="3" key="1">
    <citation type="journal article" date="2020" name="Stud. Mycol.">
        <title>101 Dothideomycetes genomes: a test case for predicting lifestyles and emergence of pathogens.</title>
        <authorList>
            <person name="Haridas S."/>
            <person name="Albert R."/>
            <person name="Binder M."/>
            <person name="Bloem J."/>
            <person name="Labutti K."/>
            <person name="Salamov A."/>
            <person name="Andreopoulos B."/>
            <person name="Baker S."/>
            <person name="Barry K."/>
            <person name="Bills G."/>
            <person name="Bluhm B."/>
            <person name="Cannon C."/>
            <person name="Castanera R."/>
            <person name="Culley D."/>
            <person name="Daum C."/>
            <person name="Ezra D."/>
            <person name="Gonzalez J."/>
            <person name="Henrissat B."/>
            <person name="Kuo A."/>
            <person name="Liang C."/>
            <person name="Lipzen A."/>
            <person name="Lutzoni F."/>
            <person name="Magnuson J."/>
            <person name="Mondo S."/>
            <person name="Nolan M."/>
            <person name="Ohm R."/>
            <person name="Pangilinan J."/>
            <person name="Park H.-J."/>
            <person name="Ramirez L."/>
            <person name="Alfaro M."/>
            <person name="Sun H."/>
            <person name="Tritt A."/>
            <person name="Yoshinaga Y."/>
            <person name="Zwiers L.-H."/>
            <person name="Turgeon B."/>
            <person name="Goodwin S."/>
            <person name="Spatafora J."/>
            <person name="Crous P."/>
            <person name="Grigoriev I."/>
        </authorList>
    </citation>
    <scope>NUCLEOTIDE SEQUENCE</scope>
    <source>
        <strain evidence="3">CBS 107.79</strain>
    </source>
</reference>
<dbReference type="AlphaFoldDB" id="A0A6A5V4H9"/>
<protein>
    <submittedName>
        <fullName evidence="3">Uncharacterized protein</fullName>
    </submittedName>
</protein>
<feature type="region of interest" description="Disordered" evidence="1">
    <location>
        <begin position="134"/>
        <end position="226"/>
    </location>
</feature>